<accession>A0A392PTL2</accession>
<sequence>DKVFVRSVSGLDVATVVGNAKEFFNLFLSNWVRWDKEAPPAQRGAWVRLYGIPLHAWNVNFFKLCVFDCGRFLRADSCAMDKVRLDYARVLIATSSLEVIKKRKNLLVDGILVQIQIVEEWGYDLGDDACLEEVDGVEEDAVYDKDAEYDDLEASQQVDMLVDKIVRGMEEDVSGAPQSNVVLDHQHSRPLSPVHKADRPPNMVLKQHSGRPEEERPLDVFGEWMSPLKEGQHKP</sequence>
<dbReference type="PANTHER" id="PTHR34427">
    <property type="entry name" value="DUF4283 DOMAIN PROTEIN"/>
    <property type="match status" value="1"/>
</dbReference>
<dbReference type="AlphaFoldDB" id="A0A392PTL2"/>
<dbReference type="EMBL" id="LXQA010096438">
    <property type="protein sequence ID" value="MCI15431.1"/>
    <property type="molecule type" value="Genomic_DNA"/>
</dbReference>
<name>A0A392PTL2_9FABA</name>
<keyword evidence="3" id="KW-1185">Reference proteome</keyword>
<evidence type="ECO:0000256" key="1">
    <source>
        <dbReference type="SAM" id="MobiDB-lite"/>
    </source>
</evidence>
<evidence type="ECO:0000313" key="3">
    <source>
        <dbReference type="Proteomes" id="UP000265520"/>
    </source>
</evidence>
<protein>
    <submittedName>
        <fullName evidence="2">Sulfate transporter</fullName>
    </submittedName>
</protein>
<feature type="non-terminal residue" evidence="2">
    <location>
        <position position="1"/>
    </location>
</feature>
<dbReference type="PANTHER" id="PTHR34427:SF5">
    <property type="entry name" value="DUF4283 DOMAIN-CONTAINING PROTEIN"/>
    <property type="match status" value="1"/>
</dbReference>
<feature type="non-terminal residue" evidence="2">
    <location>
        <position position="235"/>
    </location>
</feature>
<dbReference type="Proteomes" id="UP000265520">
    <property type="component" value="Unassembled WGS sequence"/>
</dbReference>
<organism evidence="2 3">
    <name type="scientific">Trifolium medium</name>
    <dbReference type="NCBI Taxonomy" id="97028"/>
    <lineage>
        <taxon>Eukaryota</taxon>
        <taxon>Viridiplantae</taxon>
        <taxon>Streptophyta</taxon>
        <taxon>Embryophyta</taxon>
        <taxon>Tracheophyta</taxon>
        <taxon>Spermatophyta</taxon>
        <taxon>Magnoliopsida</taxon>
        <taxon>eudicotyledons</taxon>
        <taxon>Gunneridae</taxon>
        <taxon>Pentapetalae</taxon>
        <taxon>rosids</taxon>
        <taxon>fabids</taxon>
        <taxon>Fabales</taxon>
        <taxon>Fabaceae</taxon>
        <taxon>Papilionoideae</taxon>
        <taxon>50 kb inversion clade</taxon>
        <taxon>NPAAA clade</taxon>
        <taxon>Hologalegina</taxon>
        <taxon>IRL clade</taxon>
        <taxon>Trifolieae</taxon>
        <taxon>Trifolium</taxon>
    </lineage>
</organism>
<proteinExistence type="predicted"/>
<reference evidence="2 3" key="1">
    <citation type="journal article" date="2018" name="Front. Plant Sci.">
        <title>Red Clover (Trifolium pratense) and Zigzag Clover (T. medium) - A Picture of Genomic Similarities and Differences.</title>
        <authorList>
            <person name="Dluhosova J."/>
            <person name="Istvanek J."/>
            <person name="Nedelnik J."/>
            <person name="Repkova J."/>
        </authorList>
    </citation>
    <scope>NUCLEOTIDE SEQUENCE [LARGE SCALE GENOMIC DNA]</scope>
    <source>
        <strain evidence="3">cv. 10/8</strain>
        <tissue evidence="2">Leaf</tissue>
    </source>
</reference>
<comment type="caution">
    <text evidence="2">The sequence shown here is derived from an EMBL/GenBank/DDBJ whole genome shotgun (WGS) entry which is preliminary data.</text>
</comment>
<feature type="region of interest" description="Disordered" evidence="1">
    <location>
        <begin position="187"/>
        <end position="235"/>
    </location>
</feature>
<evidence type="ECO:0000313" key="2">
    <source>
        <dbReference type="EMBL" id="MCI15431.1"/>
    </source>
</evidence>